<feature type="compositionally biased region" description="Low complexity" evidence="1">
    <location>
        <begin position="55"/>
        <end position="67"/>
    </location>
</feature>
<reference evidence="2 3" key="1">
    <citation type="submission" date="2022-11" db="EMBL/GenBank/DDBJ databases">
        <title>Whole genome sequence of Eschrichtius robustus ER-17-0199.</title>
        <authorList>
            <person name="Bruniche-Olsen A."/>
            <person name="Black A.N."/>
            <person name="Fields C.J."/>
            <person name="Walden K."/>
            <person name="Dewoody J.A."/>
        </authorList>
    </citation>
    <scope>NUCLEOTIDE SEQUENCE [LARGE SCALE GENOMIC DNA]</scope>
    <source>
        <strain evidence="2">ER-17-0199</strain>
        <tissue evidence="2">Blubber</tissue>
    </source>
</reference>
<feature type="compositionally biased region" description="Gly residues" evidence="1">
    <location>
        <begin position="182"/>
        <end position="192"/>
    </location>
</feature>
<keyword evidence="3" id="KW-1185">Reference proteome</keyword>
<proteinExistence type="predicted"/>
<feature type="region of interest" description="Disordered" evidence="1">
    <location>
        <begin position="1"/>
        <end position="192"/>
    </location>
</feature>
<protein>
    <submittedName>
        <fullName evidence="2">Uncharacterized protein</fullName>
    </submittedName>
</protein>
<gene>
    <name evidence="2" type="ORF">J1605_020554</name>
</gene>
<dbReference type="EMBL" id="JAIQCJ010001201">
    <property type="protein sequence ID" value="KAJ8791832.1"/>
    <property type="molecule type" value="Genomic_DNA"/>
</dbReference>
<accession>A0AB34HK22</accession>
<name>A0AB34HK22_ESCRO</name>
<evidence type="ECO:0000313" key="2">
    <source>
        <dbReference type="EMBL" id="KAJ8791832.1"/>
    </source>
</evidence>
<organism evidence="2 3">
    <name type="scientific">Eschrichtius robustus</name>
    <name type="common">California gray whale</name>
    <name type="synonym">Eschrichtius gibbosus</name>
    <dbReference type="NCBI Taxonomy" id="9764"/>
    <lineage>
        <taxon>Eukaryota</taxon>
        <taxon>Metazoa</taxon>
        <taxon>Chordata</taxon>
        <taxon>Craniata</taxon>
        <taxon>Vertebrata</taxon>
        <taxon>Euteleostomi</taxon>
        <taxon>Mammalia</taxon>
        <taxon>Eutheria</taxon>
        <taxon>Laurasiatheria</taxon>
        <taxon>Artiodactyla</taxon>
        <taxon>Whippomorpha</taxon>
        <taxon>Cetacea</taxon>
        <taxon>Mysticeti</taxon>
        <taxon>Eschrichtiidae</taxon>
        <taxon>Eschrichtius</taxon>
    </lineage>
</organism>
<evidence type="ECO:0000256" key="1">
    <source>
        <dbReference type="SAM" id="MobiDB-lite"/>
    </source>
</evidence>
<evidence type="ECO:0000313" key="3">
    <source>
        <dbReference type="Proteomes" id="UP001159641"/>
    </source>
</evidence>
<sequence length="192" mass="20255">MASGTWGNADVWKPINTHQAPGEESSGRPAWTRTVRPKEHRDSAGPGSPQPVPRAPAARADLSSPRRSPSKRVRLGYPQPEVERRKPRIEATPLPEPNMATKPRLPSRRAPSLPGVKMAAAGGAGERPARGAGSDLHAPCAQPSRRDADPGPSYWSPLVASSDWATWGRGGPSRPIAMRGLARGGAPAGAVK</sequence>
<dbReference type="AlphaFoldDB" id="A0AB34HK22"/>
<dbReference type="Proteomes" id="UP001159641">
    <property type="component" value="Unassembled WGS sequence"/>
</dbReference>
<comment type="caution">
    <text evidence="2">The sequence shown here is derived from an EMBL/GenBank/DDBJ whole genome shotgun (WGS) entry which is preliminary data.</text>
</comment>